<dbReference type="AlphaFoldDB" id="A0AA37WM39"/>
<accession>A0AA37WM39</accession>
<protein>
    <submittedName>
        <fullName evidence="1">Uncharacterized protein</fullName>
    </submittedName>
</protein>
<dbReference type="RefSeq" id="WP_232593622.1">
    <property type="nucleotide sequence ID" value="NZ_BSPD01000062.1"/>
</dbReference>
<sequence length="91" mass="10036">MDGVSNNSTNELWMFGSASVRVDSNGGVREATQEEIIAETKSFPAAMIQVLNIGADLLRFDANGYYKDDVEKIAELYKQTVKSTEEIATQN</sequence>
<evidence type="ECO:0000313" key="2">
    <source>
        <dbReference type="Proteomes" id="UP001156870"/>
    </source>
</evidence>
<evidence type="ECO:0000313" key="1">
    <source>
        <dbReference type="EMBL" id="GLS26839.1"/>
    </source>
</evidence>
<keyword evidence="2" id="KW-1185">Reference proteome</keyword>
<organism evidence="1 2">
    <name type="scientific">Marinibactrum halimedae</name>
    <dbReference type="NCBI Taxonomy" id="1444977"/>
    <lineage>
        <taxon>Bacteria</taxon>
        <taxon>Pseudomonadati</taxon>
        <taxon>Pseudomonadota</taxon>
        <taxon>Gammaproteobacteria</taxon>
        <taxon>Cellvibrionales</taxon>
        <taxon>Cellvibrionaceae</taxon>
        <taxon>Marinibactrum</taxon>
    </lineage>
</organism>
<reference evidence="1 2" key="1">
    <citation type="journal article" date="2014" name="Int. J. Syst. Evol. Microbiol.">
        <title>Complete genome sequence of Corynebacterium casei LMG S-19264T (=DSM 44701T), isolated from a smear-ripened cheese.</title>
        <authorList>
            <consortium name="US DOE Joint Genome Institute (JGI-PGF)"/>
            <person name="Walter F."/>
            <person name="Albersmeier A."/>
            <person name="Kalinowski J."/>
            <person name="Ruckert C."/>
        </authorList>
    </citation>
    <scope>NUCLEOTIDE SEQUENCE [LARGE SCALE GENOMIC DNA]</scope>
    <source>
        <strain evidence="1 2">NBRC 110095</strain>
    </source>
</reference>
<comment type="caution">
    <text evidence="1">The sequence shown here is derived from an EMBL/GenBank/DDBJ whole genome shotgun (WGS) entry which is preliminary data.</text>
</comment>
<gene>
    <name evidence="1" type="ORF">GCM10007877_25580</name>
</gene>
<name>A0AA37WM39_9GAMM</name>
<dbReference type="Proteomes" id="UP001156870">
    <property type="component" value="Unassembled WGS sequence"/>
</dbReference>
<dbReference type="EMBL" id="BSPD01000062">
    <property type="protein sequence ID" value="GLS26839.1"/>
    <property type="molecule type" value="Genomic_DNA"/>
</dbReference>
<proteinExistence type="predicted"/>